<proteinExistence type="predicted"/>
<keyword evidence="2" id="KW-1185">Reference proteome</keyword>
<comment type="caution">
    <text evidence="1">The sequence shown here is derived from an EMBL/GenBank/DDBJ whole genome shotgun (WGS) entry which is preliminary data.</text>
</comment>
<evidence type="ECO:0000313" key="2">
    <source>
        <dbReference type="Proteomes" id="UP001301769"/>
    </source>
</evidence>
<reference evidence="1" key="2">
    <citation type="submission" date="2023-05" db="EMBL/GenBank/DDBJ databases">
        <authorList>
            <consortium name="Lawrence Berkeley National Laboratory"/>
            <person name="Steindorff A."/>
            <person name="Hensen N."/>
            <person name="Bonometti L."/>
            <person name="Westerberg I."/>
            <person name="Brannstrom I.O."/>
            <person name="Guillou S."/>
            <person name="Cros-Aarteil S."/>
            <person name="Calhoun S."/>
            <person name="Haridas S."/>
            <person name="Kuo A."/>
            <person name="Mondo S."/>
            <person name="Pangilinan J."/>
            <person name="Riley R."/>
            <person name="Labutti K."/>
            <person name="Andreopoulos B."/>
            <person name="Lipzen A."/>
            <person name="Chen C."/>
            <person name="Yanf M."/>
            <person name="Daum C."/>
            <person name="Ng V."/>
            <person name="Clum A."/>
            <person name="Ohm R."/>
            <person name="Martin F."/>
            <person name="Silar P."/>
            <person name="Natvig D."/>
            <person name="Lalanne C."/>
            <person name="Gautier V."/>
            <person name="Ament-Velasquez S.L."/>
            <person name="Kruys A."/>
            <person name="Hutchinson M.I."/>
            <person name="Powell A.J."/>
            <person name="Barry K."/>
            <person name="Miller A.N."/>
            <person name="Grigoriev I.V."/>
            <person name="Debuchy R."/>
            <person name="Gladieux P."/>
            <person name="Thoren M.H."/>
            <person name="Johannesson H."/>
        </authorList>
    </citation>
    <scope>NUCLEOTIDE SEQUENCE</scope>
    <source>
        <strain evidence="1">PSN293</strain>
    </source>
</reference>
<gene>
    <name evidence="1" type="ORF">QBC37DRAFT_416765</name>
</gene>
<protein>
    <submittedName>
        <fullName evidence="1">Uncharacterized protein</fullName>
    </submittedName>
</protein>
<organism evidence="1 2">
    <name type="scientific">Rhypophila decipiens</name>
    <dbReference type="NCBI Taxonomy" id="261697"/>
    <lineage>
        <taxon>Eukaryota</taxon>
        <taxon>Fungi</taxon>
        <taxon>Dikarya</taxon>
        <taxon>Ascomycota</taxon>
        <taxon>Pezizomycotina</taxon>
        <taxon>Sordariomycetes</taxon>
        <taxon>Sordariomycetidae</taxon>
        <taxon>Sordariales</taxon>
        <taxon>Naviculisporaceae</taxon>
        <taxon>Rhypophila</taxon>
    </lineage>
</organism>
<reference evidence="1" key="1">
    <citation type="journal article" date="2023" name="Mol. Phylogenet. Evol.">
        <title>Genome-scale phylogeny and comparative genomics of the fungal order Sordariales.</title>
        <authorList>
            <person name="Hensen N."/>
            <person name="Bonometti L."/>
            <person name="Westerberg I."/>
            <person name="Brannstrom I.O."/>
            <person name="Guillou S."/>
            <person name="Cros-Aarteil S."/>
            <person name="Calhoun S."/>
            <person name="Haridas S."/>
            <person name="Kuo A."/>
            <person name="Mondo S."/>
            <person name="Pangilinan J."/>
            <person name="Riley R."/>
            <person name="LaButti K."/>
            <person name="Andreopoulos B."/>
            <person name="Lipzen A."/>
            <person name="Chen C."/>
            <person name="Yan M."/>
            <person name="Daum C."/>
            <person name="Ng V."/>
            <person name="Clum A."/>
            <person name="Steindorff A."/>
            <person name="Ohm R.A."/>
            <person name="Martin F."/>
            <person name="Silar P."/>
            <person name="Natvig D.O."/>
            <person name="Lalanne C."/>
            <person name="Gautier V."/>
            <person name="Ament-Velasquez S.L."/>
            <person name="Kruys A."/>
            <person name="Hutchinson M.I."/>
            <person name="Powell A.J."/>
            <person name="Barry K."/>
            <person name="Miller A.N."/>
            <person name="Grigoriev I.V."/>
            <person name="Debuchy R."/>
            <person name="Gladieux P."/>
            <person name="Hiltunen Thoren M."/>
            <person name="Johannesson H."/>
        </authorList>
    </citation>
    <scope>NUCLEOTIDE SEQUENCE</scope>
    <source>
        <strain evidence="1">PSN293</strain>
    </source>
</reference>
<accession>A0AAN6YHW8</accession>
<dbReference type="AlphaFoldDB" id="A0AAN6YHW8"/>
<name>A0AAN6YHW8_9PEZI</name>
<sequence>MAHGGGEYLCRSDRMLLEEELMCCPKYKDSPDGPGPGLSRVSVSSTSSSNHRITMLSTTLLIASAGLLGLAQACSTVSGVAVTFYGYPDNDPPGPATAYNCGGRNNVAGGIGTYDNPLTFASDPSEYTPCELVYSSYLKKYLRMEDWCQQCVTDWQSGKKHIDIWTGSATSNGGQTQINCENALTPGSGQQFIRAPPNNLPVDTTALFSNGQCRTGNVYNGNAASCSGGGGNTCQTGCSWAGHCIGCPCTTFDDCSDNFICTNGKCANP</sequence>
<dbReference type="EMBL" id="MU858068">
    <property type="protein sequence ID" value="KAK4216447.1"/>
    <property type="molecule type" value="Genomic_DNA"/>
</dbReference>
<dbReference type="Proteomes" id="UP001301769">
    <property type="component" value="Unassembled WGS sequence"/>
</dbReference>
<evidence type="ECO:0000313" key="1">
    <source>
        <dbReference type="EMBL" id="KAK4216447.1"/>
    </source>
</evidence>